<reference evidence="1 2" key="1">
    <citation type="submission" date="2015-10" db="EMBL/GenBank/DDBJ databases">
        <title>Chryseobacterium aquaticum genome.</title>
        <authorList>
            <person name="Newman J.D."/>
            <person name="Ferguson M.B."/>
            <person name="Miller J.R."/>
        </authorList>
    </citation>
    <scope>NUCLEOTIDE SEQUENCE [LARGE SCALE GENOMIC DNA]</scope>
    <source>
        <strain evidence="1 2">KCTC 12483</strain>
    </source>
</reference>
<protein>
    <submittedName>
        <fullName evidence="1">Uncharacterized protein</fullName>
    </submittedName>
</protein>
<gene>
    <name evidence="1" type="ORF">AR438_00020</name>
</gene>
<evidence type="ECO:0000313" key="1">
    <source>
        <dbReference type="EMBL" id="KQK27473.1"/>
    </source>
</evidence>
<organism evidence="1 2">
    <name type="scientific">Chryseobacterium aquaticum</name>
    <dbReference type="NCBI Taxonomy" id="452084"/>
    <lineage>
        <taxon>Bacteria</taxon>
        <taxon>Pseudomonadati</taxon>
        <taxon>Bacteroidota</taxon>
        <taxon>Flavobacteriia</taxon>
        <taxon>Flavobacteriales</taxon>
        <taxon>Weeksellaceae</taxon>
        <taxon>Chryseobacterium group</taxon>
        <taxon>Chryseobacterium</taxon>
    </lineage>
</organism>
<accession>A0A0Q3LVT6</accession>
<sequence>MKRLILIFIILSIDIYYSQSKIFAFVGKKISIEKVKSENSFYLKYKNVYKVEQVFDHEIKTDTLIFNSYTHMNQIRYSVYDYAMIYLIKNEAGEFVHQRTYYTPIILKKDGQWYGFNGSDKDVDGYEKINNKPLNIRKNLMIGKTVFTDKIKNKWLMNTFYPEKFFKRICKNKVEIKYLKTAEKLFKSN</sequence>
<dbReference type="EMBL" id="LLYZ01000001">
    <property type="protein sequence ID" value="KQK27473.1"/>
    <property type="molecule type" value="Genomic_DNA"/>
</dbReference>
<dbReference type="AlphaFoldDB" id="A0A0Q3LVT6"/>
<name>A0A0Q3LVT6_9FLAO</name>
<proteinExistence type="predicted"/>
<keyword evidence="2" id="KW-1185">Reference proteome</keyword>
<dbReference type="RefSeq" id="WP_050379579.1">
    <property type="nucleotide sequence ID" value="NZ_LLYZ01000001.1"/>
</dbReference>
<dbReference type="STRING" id="452084.AR438_00020"/>
<dbReference type="OrthoDB" id="6023725at2"/>
<evidence type="ECO:0000313" key="2">
    <source>
        <dbReference type="Proteomes" id="UP000051682"/>
    </source>
</evidence>
<comment type="caution">
    <text evidence="1">The sequence shown here is derived from an EMBL/GenBank/DDBJ whole genome shotgun (WGS) entry which is preliminary data.</text>
</comment>
<dbReference type="Proteomes" id="UP000051682">
    <property type="component" value="Unassembled WGS sequence"/>
</dbReference>